<organism evidence="1 2">
    <name type="scientific">Labrys monachus</name>
    <dbReference type="NCBI Taxonomy" id="217067"/>
    <lineage>
        <taxon>Bacteria</taxon>
        <taxon>Pseudomonadati</taxon>
        <taxon>Pseudomonadota</taxon>
        <taxon>Alphaproteobacteria</taxon>
        <taxon>Hyphomicrobiales</taxon>
        <taxon>Xanthobacteraceae</taxon>
        <taxon>Labrys</taxon>
    </lineage>
</organism>
<dbReference type="InterPro" id="IPR011009">
    <property type="entry name" value="Kinase-like_dom_sf"/>
</dbReference>
<evidence type="ECO:0000313" key="2">
    <source>
        <dbReference type="Proteomes" id="UP001237448"/>
    </source>
</evidence>
<protein>
    <submittedName>
        <fullName evidence="1">Aminoglycoside phosphotransferase family enzyme</fullName>
    </submittedName>
</protein>
<gene>
    <name evidence="1" type="ORF">J3R73_000089</name>
</gene>
<dbReference type="EMBL" id="JAUSVK010000001">
    <property type="protein sequence ID" value="MDQ0390297.1"/>
    <property type="molecule type" value="Genomic_DNA"/>
</dbReference>
<dbReference type="Proteomes" id="UP001237448">
    <property type="component" value="Unassembled WGS sequence"/>
</dbReference>
<evidence type="ECO:0000313" key="1">
    <source>
        <dbReference type="EMBL" id="MDQ0390297.1"/>
    </source>
</evidence>
<accession>A0ABU0F6Q1</accession>
<proteinExistence type="predicted"/>
<reference evidence="1 2" key="1">
    <citation type="submission" date="2023-07" db="EMBL/GenBank/DDBJ databases">
        <title>Genomic Encyclopedia of Type Strains, Phase IV (KMG-IV): sequencing the most valuable type-strain genomes for metagenomic binning, comparative biology and taxonomic classification.</title>
        <authorList>
            <person name="Goeker M."/>
        </authorList>
    </citation>
    <scope>NUCLEOTIDE SEQUENCE [LARGE SCALE GENOMIC DNA]</scope>
    <source>
        <strain evidence="1 2">DSM 5896</strain>
    </source>
</reference>
<sequence length="352" mass="39880">MTLTARITSCRSPPGPMPGVEAGAIVAFLSNRDSYAGRPRTVEVLETHYSWLFMMPERVYKLKKRVKGPFFDFTTIELRRRNCETELRLNRRLAPEVYRAVVPLTLDTAGRLALGGAGPVVDWIVEMTRLPARRMLERCLLEGRWTEGEIRGLGGRLAGFFRKAPPVRVPARHARDLLGREIDTALDDFDNAGNPMLLHAAQRLALRLRAFIAANEALFRRRFLEGRFVEGHGDLRPEHVCLGPEPCIIDCLEFSRGLRLLDPVDEIAFLSMECARLGAPQIERILFQSYRRATGDIAPARLVAFYKGFRALVRARISIRHLLDPVVREPGKWPARSADYLAIGLREMRSAR</sequence>
<dbReference type="RefSeq" id="WP_307421450.1">
    <property type="nucleotide sequence ID" value="NZ_JAUSVK010000001.1"/>
</dbReference>
<dbReference type="SUPFAM" id="SSF56112">
    <property type="entry name" value="Protein kinase-like (PK-like)"/>
    <property type="match status" value="1"/>
</dbReference>
<name>A0ABU0F6Q1_9HYPH</name>
<keyword evidence="2" id="KW-1185">Reference proteome</keyword>
<comment type="caution">
    <text evidence="1">The sequence shown here is derived from an EMBL/GenBank/DDBJ whole genome shotgun (WGS) entry which is preliminary data.</text>
</comment>